<dbReference type="SUPFAM" id="SSF48264">
    <property type="entry name" value="Cytochrome P450"/>
    <property type="match status" value="1"/>
</dbReference>
<evidence type="ECO:0000256" key="5">
    <source>
        <dbReference type="ARBA" id="ARBA00022723"/>
    </source>
</evidence>
<evidence type="ECO:0000256" key="9">
    <source>
        <dbReference type="ARBA" id="ARBA00023033"/>
    </source>
</evidence>
<dbReference type="GO" id="GO:0004497">
    <property type="term" value="F:monooxygenase activity"/>
    <property type="evidence" value="ECO:0007669"/>
    <property type="project" value="UniProtKB-KW"/>
</dbReference>
<evidence type="ECO:0000313" key="14">
    <source>
        <dbReference type="EMBL" id="KAK7340093.1"/>
    </source>
</evidence>
<evidence type="ECO:0000256" key="1">
    <source>
        <dbReference type="ARBA" id="ARBA00004167"/>
    </source>
</evidence>
<dbReference type="PANTHER" id="PTHR24282:SF130">
    <property type="entry name" value="CYTOCHROME P450 FAMILY PROTEIN"/>
    <property type="match status" value="1"/>
</dbReference>
<dbReference type="GO" id="GO:0016705">
    <property type="term" value="F:oxidoreductase activity, acting on paired donors, with incorporation or reduction of molecular oxygen"/>
    <property type="evidence" value="ECO:0007669"/>
    <property type="project" value="InterPro"/>
</dbReference>
<evidence type="ECO:0000256" key="13">
    <source>
        <dbReference type="SAM" id="Phobius"/>
    </source>
</evidence>
<dbReference type="EMBL" id="JAYMYQ010000004">
    <property type="protein sequence ID" value="KAK7340093.1"/>
    <property type="molecule type" value="Genomic_DNA"/>
</dbReference>
<evidence type="ECO:0000256" key="11">
    <source>
        <dbReference type="PIRSR" id="PIRSR602401-1"/>
    </source>
</evidence>
<evidence type="ECO:0000256" key="8">
    <source>
        <dbReference type="ARBA" id="ARBA00023004"/>
    </source>
</evidence>
<dbReference type="Gene3D" id="1.10.630.10">
    <property type="entry name" value="Cytochrome P450"/>
    <property type="match status" value="1"/>
</dbReference>
<evidence type="ECO:0000256" key="4">
    <source>
        <dbReference type="ARBA" id="ARBA00022692"/>
    </source>
</evidence>
<name>A0AAN9LTT0_CANGL</name>
<dbReference type="InterPro" id="IPR036396">
    <property type="entry name" value="Cyt_P450_sf"/>
</dbReference>
<comment type="caution">
    <text evidence="14">The sequence shown here is derived from an EMBL/GenBank/DDBJ whole genome shotgun (WGS) entry which is preliminary data.</text>
</comment>
<dbReference type="GO" id="GO:0020037">
    <property type="term" value="F:heme binding"/>
    <property type="evidence" value="ECO:0007669"/>
    <property type="project" value="InterPro"/>
</dbReference>
<evidence type="ECO:0000256" key="12">
    <source>
        <dbReference type="RuleBase" id="RU000461"/>
    </source>
</evidence>
<dbReference type="PANTHER" id="PTHR24282">
    <property type="entry name" value="CYTOCHROME P450 FAMILY MEMBER"/>
    <property type="match status" value="1"/>
</dbReference>
<dbReference type="PRINTS" id="PR00385">
    <property type="entry name" value="P450"/>
</dbReference>
<comment type="subcellular location">
    <subcellularLocation>
        <location evidence="1">Membrane</location>
        <topology evidence="1">Single-pass membrane protein</topology>
    </subcellularLocation>
</comment>
<keyword evidence="3 11" id="KW-0349">Heme</keyword>
<feature type="transmembrane region" description="Helical" evidence="13">
    <location>
        <begin position="17"/>
        <end position="38"/>
    </location>
</feature>
<gene>
    <name evidence="14" type="ORF">VNO77_20787</name>
</gene>
<comment type="similarity">
    <text evidence="2 12">Belongs to the cytochrome P450 family.</text>
</comment>
<dbReference type="InterPro" id="IPR002401">
    <property type="entry name" value="Cyt_P450_E_grp-I"/>
</dbReference>
<dbReference type="PRINTS" id="PR00463">
    <property type="entry name" value="EP450I"/>
</dbReference>
<dbReference type="InterPro" id="IPR001128">
    <property type="entry name" value="Cyt_P450"/>
</dbReference>
<keyword evidence="10 13" id="KW-0472">Membrane</keyword>
<proteinExistence type="inferred from homology"/>
<dbReference type="GO" id="GO:0016020">
    <property type="term" value="C:membrane"/>
    <property type="evidence" value="ECO:0007669"/>
    <property type="project" value="UniProtKB-SubCell"/>
</dbReference>
<evidence type="ECO:0000256" key="10">
    <source>
        <dbReference type="ARBA" id="ARBA00023136"/>
    </source>
</evidence>
<dbReference type="Pfam" id="PF00067">
    <property type="entry name" value="p450"/>
    <property type="match status" value="1"/>
</dbReference>
<keyword evidence="6 13" id="KW-1133">Transmembrane helix</keyword>
<keyword evidence="15" id="KW-1185">Reference proteome</keyword>
<dbReference type="AlphaFoldDB" id="A0AAN9LTT0"/>
<evidence type="ECO:0000256" key="7">
    <source>
        <dbReference type="ARBA" id="ARBA00023002"/>
    </source>
</evidence>
<protein>
    <submittedName>
        <fullName evidence="14">Uncharacterized protein</fullName>
    </submittedName>
</protein>
<organism evidence="14 15">
    <name type="scientific">Canavalia gladiata</name>
    <name type="common">Sword bean</name>
    <name type="synonym">Dolichos gladiatus</name>
    <dbReference type="NCBI Taxonomy" id="3824"/>
    <lineage>
        <taxon>Eukaryota</taxon>
        <taxon>Viridiplantae</taxon>
        <taxon>Streptophyta</taxon>
        <taxon>Embryophyta</taxon>
        <taxon>Tracheophyta</taxon>
        <taxon>Spermatophyta</taxon>
        <taxon>Magnoliopsida</taxon>
        <taxon>eudicotyledons</taxon>
        <taxon>Gunneridae</taxon>
        <taxon>Pentapetalae</taxon>
        <taxon>rosids</taxon>
        <taxon>fabids</taxon>
        <taxon>Fabales</taxon>
        <taxon>Fabaceae</taxon>
        <taxon>Papilionoideae</taxon>
        <taxon>50 kb inversion clade</taxon>
        <taxon>NPAAA clade</taxon>
        <taxon>indigoferoid/millettioid clade</taxon>
        <taxon>Phaseoleae</taxon>
        <taxon>Canavalia</taxon>
    </lineage>
</organism>
<reference evidence="14 15" key="1">
    <citation type="submission" date="2024-01" db="EMBL/GenBank/DDBJ databases">
        <title>The genomes of 5 underutilized Papilionoideae crops provide insights into root nodulation and disease resistanc.</title>
        <authorList>
            <person name="Jiang F."/>
        </authorList>
    </citation>
    <scope>NUCLEOTIDE SEQUENCE [LARGE SCALE GENOMIC DNA]</scope>
    <source>
        <strain evidence="14">LVBAO_FW01</strain>
        <tissue evidence="14">Leaves</tissue>
    </source>
</reference>
<keyword evidence="9 12" id="KW-0503">Monooxygenase</keyword>
<dbReference type="InterPro" id="IPR017972">
    <property type="entry name" value="Cyt_P450_CS"/>
</dbReference>
<keyword evidence="7 12" id="KW-0560">Oxidoreductase</keyword>
<feature type="binding site" description="axial binding residue" evidence="11">
    <location>
        <position position="484"/>
    </location>
    <ligand>
        <name>heme</name>
        <dbReference type="ChEBI" id="CHEBI:30413"/>
    </ligand>
    <ligandPart>
        <name>Fe</name>
        <dbReference type="ChEBI" id="CHEBI:18248"/>
    </ligandPart>
</feature>
<keyword evidence="5 11" id="KW-0479">Metal-binding</keyword>
<keyword evidence="8 11" id="KW-0408">Iron</keyword>
<dbReference type="Proteomes" id="UP001367508">
    <property type="component" value="Unassembled WGS sequence"/>
</dbReference>
<evidence type="ECO:0000313" key="15">
    <source>
        <dbReference type="Proteomes" id="UP001367508"/>
    </source>
</evidence>
<comment type="cofactor">
    <cofactor evidence="11">
        <name>heme</name>
        <dbReference type="ChEBI" id="CHEBI:30413"/>
    </cofactor>
</comment>
<evidence type="ECO:0000256" key="6">
    <source>
        <dbReference type="ARBA" id="ARBA00022989"/>
    </source>
</evidence>
<dbReference type="GO" id="GO:0005506">
    <property type="term" value="F:iron ion binding"/>
    <property type="evidence" value="ECO:0007669"/>
    <property type="project" value="InterPro"/>
</dbReference>
<accession>A0AAN9LTT0</accession>
<evidence type="ECO:0000256" key="2">
    <source>
        <dbReference type="ARBA" id="ARBA00010617"/>
    </source>
</evidence>
<sequence length="537" mass="61547">MEGEGQWLISERVVKEIWWSMVFIVACSLFILYQKLWLKPQRIRSVLQKQGINGPKPSFPFGNISEMQKPHHQTPVSVHALDDWIPSLFPYFHTWSQLYGKSKFITLLCCPIYLYSSGIKQHLYVGIPELVKWIGLNKSLDLGRPSYLTKTLRPMLGEGILRANGQDWAFQRNLLAPEFFQTKIKNMVDLMEESTMEIIKKWERRIKESEGEVAELVIDGDLKTLTADIISKTCFGTSYAQGNLIFTKLATMQAALAKPSILFGFLNLRFLPTKENRKLWKLQKEVDALIMKVINERKAENQKSSTDGNHMDLLNIILEGATSSTNNVNQMILDICKNIYFAGSESSAIAVTWTLLLLALHPEWQQRVRSEIMDTYGNIFPHSFQDMDKLRKLKALTMVIHESLRLYGPAVTASREVFTEMKLGDHVLPKGINMWMFIPALHRDLDNWGEDAREFKPERFSGGVSAACKYPQAYIPFGLGSRICLGQNFSNQEIKIVLSLLLFNFSFSISPNYRHCPFYNMLLMPKYGVKLLVTKVP</sequence>
<dbReference type="PROSITE" id="PS00086">
    <property type="entry name" value="CYTOCHROME_P450"/>
    <property type="match status" value="1"/>
</dbReference>
<dbReference type="InterPro" id="IPR050665">
    <property type="entry name" value="Cytochrome_P450_Monooxygen"/>
</dbReference>
<keyword evidence="4 13" id="KW-0812">Transmembrane</keyword>
<evidence type="ECO:0000256" key="3">
    <source>
        <dbReference type="ARBA" id="ARBA00022617"/>
    </source>
</evidence>